<evidence type="ECO:0000256" key="1">
    <source>
        <dbReference type="SAM" id="MobiDB-lite"/>
    </source>
</evidence>
<feature type="compositionally biased region" description="Polar residues" evidence="1">
    <location>
        <begin position="128"/>
        <end position="144"/>
    </location>
</feature>
<dbReference type="GO" id="GO:0005819">
    <property type="term" value="C:spindle"/>
    <property type="evidence" value="ECO:0007669"/>
    <property type="project" value="TreeGrafter"/>
</dbReference>
<dbReference type="PANTHER" id="PTHR31022:SF6">
    <property type="entry name" value="CENTRIOLE, CILIA AND SPINDLE-ASSOCIATED PROTEIN"/>
    <property type="match status" value="1"/>
</dbReference>
<dbReference type="InterPro" id="IPR029774">
    <property type="entry name" value="CSAP"/>
</dbReference>
<gene>
    <name evidence="2" type="ORF">FQN60_018581</name>
</gene>
<feature type="compositionally biased region" description="Basic and acidic residues" evidence="1">
    <location>
        <begin position="206"/>
        <end position="242"/>
    </location>
</feature>
<protein>
    <recommendedName>
        <fullName evidence="4">Centriole, cilia and spindle-associated protein a</fullName>
    </recommendedName>
</protein>
<name>A0A5J5DIC4_9PERO</name>
<reference evidence="2 3" key="1">
    <citation type="submission" date="2019-08" db="EMBL/GenBank/DDBJ databases">
        <title>A chromosome-level genome assembly, high-density linkage maps, and genome scans reveal the genomic architecture of hybrid incompatibilities underlying speciation via character displacement in darters (Percidae: Etheostominae).</title>
        <authorList>
            <person name="Moran R.L."/>
            <person name="Catchen J.M."/>
            <person name="Fuller R.C."/>
        </authorList>
    </citation>
    <scope>NUCLEOTIDE SEQUENCE [LARGE SCALE GENOMIC DNA]</scope>
    <source>
        <strain evidence="2">EspeVRDwgs_2016</strain>
        <tissue evidence="2">Muscle</tissue>
    </source>
</reference>
<dbReference type="GO" id="GO:0036064">
    <property type="term" value="C:ciliary basal body"/>
    <property type="evidence" value="ECO:0007669"/>
    <property type="project" value="TreeGrafter"/>
</dbReference>
<feature type="compositionally biased region" description="Low complexity" evidence="1">
    <location>
        <begin position="48"/>
        <end position="61"/>
    </location>
</feature>
<comment type="caution">
    <text evidence="2">The sequence shown here is derived from an EMBL/GenBank/DDBJ whole genome shotgun (WGS) entry which is preliminary data.</text>
</comment>
<evidence type="ECO:0000313" key="2">
    <source>
        <dbReference type="EMBL" id="KAA8593126.1"/>
    </source>
</evidence>
<proteinExistence type="predicted"/>
<sequence length="266" mass="30510">MVTKKIRTEYMKKFRDPRWETFSKCYEDSLKYRLTRRVMEHSHKPWIWEGWDSGSESSGWSTPRLNRNKIAPLSLPPPPPPTEVKQSPSNPGPRPPAEDGETEEGVGEAPNIQQHVVENGVNEASGGSEDSTIDSVPADTTSSDGEPVNPVPKRRHRRRTPRSEPGRRDGSHDDKPAVVRKPPRARSTPPVLAKETENRRTPSRLDWNERQTEVRRTPNDSDKRGSAVERRRARSADLEKTRRSQLTVADDRWMTEYMRCFSARLR</sequence>
<dbReference type="PANTHER" id="PTHR31022">
    <property type="entry name" value="CENTRIOLE, CILIA AND SPINDLE-ASSOCIATED PROTEIN"/>
    <property type="match status" value="1"/>
</dbReference>
<dbReference type="Pfam" id="PF15748">
    <property type="entry name" value="CCSAP"/>
    <property type="match status" value="2"/>
</dbReference>
<keyword evidence="3" id="KW-1185">Reference proteome</keyword>
<evidence type="ECO:0000313" key="3">
    <source>
        <dbReference type="Proteomes" id="UP000327493"/>
    </source>
</evidence>
<feature type="region of interest" description="Disordered" evidence="1">
    <location>
        <begin position="48"/>
        <end position="246"/>
    </location>
</feature>
<dbReference type="GO" id="GO:0035869">
    <property type="term" value="C:ciliary transition zone"/>
    <property type="evidence" value="ECO:0007669"/>
    <property type="project" value="TreeGrafter"/>
</dbReference>
<dbReference type="Proteomes" id="UP000327493">
    <property type="component" value="Chromosome 5"/>
</dbReference>
<dbReference type="GO" id="GO:0005814">
    <property type="term" value="C:centriole"/>
    <property type="evidence" value="ECO:0007669"/>
    <property type="project" value="TreeGrafter"/>
</dbReference>
<dbReference type="GO" id="GO:1901673">
    <property type="term" value="P:regulation of mitotic spindle assembly"/>
    <property type="evidence" value="ECO:0007669"/>
    <property type="project" value="TreeGrafter"/>
</dbReference>
<dbReference type="EMBL" id="VOFY01000005">
    <property type="protein sequence ID" value="KAA8593126.1"/>
    <property type="molecule type" value="Genomic_DNA"/>
</dbReference>
<organism evidence="2 3">
    <name type="scientific">Etheostoma spectabile</name>
    <name type="common">orangethroat darter</name>
    <dbReference type="NCBI Taxonomy" id="54343"/>
    <lineage>
        <taxon>Eukaryota</taxon>
        <taxon>Metazoa</taxon>
        <taxon>Chordata</taxon>
        <taxon>Craniata</taxon>
        <taxon>Vertebrata</taxon>
        <taxon>Euteleostomi</taxon>
        <taxon>Actinopterygii</taxon>
        <taxon>Neopterygii</taxon>
        <taxon>Teleostei</taxon>
        <taxon>Neoteleostei</taxon>
        <taxon>Acanthomorphata</taxon>
        <taxon>Eupercaria</taxon>
        <taxon>Perciformes</taxon>
        <taxon>Percoidei</taxon>
        <taxon>Percidae</taxon>
        <taxon>Etheostomatinae</taxon>
        <taxon>Etheostoma</taxon>
    </lineage>
</organism>
<accession>A0A5J5DIC4</accession>
<dbReference type="AlphaFoldDB" id="A0A5J5DIC4"/>
<evidence type="ECO:0008006" key="4">
    <source>
        <dbReference type="Google" id="ProtNLM"/>
    </source>
</evidence>
<feature type="compositionally biased region" description="Basic and acidic residues" evidence="1">
    <location>
        <begin position="161"/>
        <end position="177"/>
    </location>
</feature>
<dbReference type="GO" id="GO:0008017">
    <property type="term" value="F:microtubule binding"/>
    <property type="evidence" value="ECO:0007669"/>
    <property type="project" value="TreeGrafter"/>
</dbReference>